<name>X0XL91_9ZZZZ</name>
<gene>
    <name evidence="2" type="ORF">S01H1_57346</name>
</gene>
<organism evidence="2">
    <name type="scientific">marine sediment metagenome</name>
    <dbReference type="NCBI Taxonomy" id="412755"/>
    <lineage>
        <taxon>unclassified sequences</taxon>
        <taxon>metagenomes</taxon>
        <taxon>ecological metagenomes</taxon>
    </lineage>
</organism>
<evidence type="ECO:0000313" key="2">
    <source>
        <dbReference type="EMBL" id="GAG25746.1"/>
    </source>
</evidence>
<reference evidence="2" key="1">
    <citation type="journal article" date="2014" name="Front. Microbiol.">
        <title>High frequency of phylogenetically diverse reductive dehalogenase-homologous genes in deep subseafloor sedimentary metagenomes.</title>
        <authorList>
            <person name="Kawai M."/>
            <person name="Futagami T."/>
            <person name="Toyoda A."/>
            <person name="Takaki Y."/>
            <person name="Nishi S."/>
            <person name="Hori S."/>
            <person name="Arai W."/>
            <person name="Tsubouchi T."/>
            <person name="Morono Y."/>
            <person name="Uchiyama I."/>
            <person name="Ito T."/>
            <person name="Fujiyama A."/>
            <person name="Inagaki F."/>
            <person name="Takami H."/>
        </authorList>
    </citation>
    <scope>NUCLEOTIDE SEQUENCE</scope>
    <source>
        <strain evidence="2">Expedition CK06-06</strain>
    </source>
</reference>
<comment type="caution">
    <text evidence="2">The sequence shown here is derived from an EMBL/GenBank/DDBJ whole genome shotgun (WGS) entry which is preliminary data.</text>
</comment>
<sequence>NKAEAAYLDGRVISNEISKFVDAYNSTGLTPIRRMTKQRRIKLVTRLRDPDWAAMLDEALLKLPLGGKWQPDFDWITLNEENLLKLAEGKYDNWGESNGNGSDNGQAMNQGAYDRAMERYKDHD</sequence>
<dbReference type="AlphaFoldDB" id="X0XL91"/>
<feature type="compositionally biased region" description="Polar residues" evidence="1">
    <location>
        <begin position="95"/>
        <end position="109"/>
    </location>
</feature>
<evidence type="ECO:0000256" key="1">
    <source>
        <dbReference type="SAM" id="MobiDB-lite"/>
    </source>
</evidence>
<proteinExistence type="predicted"/>
<dbReference type="EMBL" id="BARS01037392">
    <property type="protein sequence ID" value="GAG25746.1"/>
    <property type="molecule type" value="Genomic_DNA"/>
</dbReference>
<protein>
    <submittedName>
        <fullName evidence="2">Uncharacterized protein</fullName>
    </submittedName>
</protein>
<feature type="non-terminal residue" evidence="2">
    <location>
        <position position="1"/>
    </location>
</feature>
<feature type="region of interest" description="Disordered" evidence="1">
    <location>
        <begin position="94"/>
        <end position="124"/>
    </location>
</feature>
<feature type="compositionally biased region" description="Basic and acidic residues" evidence="1">
    <location>
        <begin position="115"/>
        <end position="124"/>
    </location>
</feature>
<accession>X0XL91</accession>